<reference evidence="2 3" key="1">
    <citation type="journal article" date="2023" name="Plant Dis.">
        <title>First Report of Diplodia intermedia Causing Canker and Dieback Diseases on Apple Trees in Canada.</title>
        <authorList>
            <person name="Ellouze W."/>
            <person name="Ilyukhin E."/>
            <person name="Sulman M."/>
            <person name="Ali S."/>
        </authorList>
    </citation>
    <scope>NUCLEOTIDE SEQUENCE [LARGE SCALE GENOMIC DNA]</scope>
    <source>
        <strain evidence="2 3">M45-28</strain>
    </source>
</reference>
<comment type="caution">
    <text evidence="2">The sequence shown here is derived from an EMBL/GenBank/DDBJ whole genome shotgun (WGS) entry which is preliminary data.</text>
</comment>
<evidence type="ECO:0000313" key="3">
    <source>
        <dbReference type="Proteomes" id="UP001521184"/>
    </source>
</evidence>
<accession>A0ABR3TMY0</accession>
<gene>
    <name evidence="2" type="ORF">SLS58_006431</name>
</gene>
<organism evidence="2 3">
    <name type="scientific">Diplodia intermedia</name>
    <dbReference type="NCBI Taxonomy" id="856260"/>
    <lineage>
        <taxon>Eukaryota</taxon>
        <taxon>Fungi</taxon>
        <taxon>Dikarya</taxon>
        <taxon>Ascomycota</taxon>
        <taxon>Pezizomycotina</taxon>
        <taxon>Dothideomycetes</taxon>
        <taxon>Dothideomycetes incertae sedis</taxon>
        <taxon>Botryosphaeriales</taxon>
        <taxon>Botryosphaeriaceae</taxon>
        <taxon>Diplodia</taxon>
    </lineage>
</organism>
<evidence type="ECO:0000313" key="2">
    <source>
        <dbReference type="EMBL" id="KAL1640989.1"/>
    </source>
</evidence>
<keyword evidence="3" id="KW-1185">Reference proteome</keyword>
<feature type="region of interest" description="Disordered" evidence="1">
    <location>
        <begin position="183"/>
        <end position="340"/>
    </location>
</feature>
<feature type="compositionally biased region" description="Polar residues" evidence="1">
    <location>
        <begin position="263"/>
        <end position="285"/>
    </location>
</feature>
<name>A0ABR3TMY0_9PEZI</name>
<dbReference type="Proteomes" id="UP001521184">
    <property type="component" value="Unassembled WGS sequence"/>
</dbReference>
<evidence type="ECO:0000256" key="1">
    <source>
        <dbReference type="SAM" id="MobiDB-lite"/>
    </source>
</evidence>
<sequence>MPPKKNKRGAPWAAINARKEQLERARVHKELQAQRAAAEAARGDAPSMVPDVQHAPMPPPPSPMDWEAGPASGTRANRMGIHIFATSSGAMYGVGEDMESARAEITAQHEKRQAEAAAVALQKLSQDDSYNNSPPEVVAAMDRQRKRQGGIFMPVSFLPPSTQGANEMAHPGTPYVLSTPPPARNTSSTMGSFTGASTSSGLPMFPSSGRARRPIHQPQFRDLTPPRIDEESRPAPSTPRPTYYTNPHHGPSRYGGWFEHNQRTSNDAYPSTPQRVLEPQTQTVWPQMKPRQPGLSSERDPLMTPTKKSKHAPPEDDDDDGSEWCAAPVPKSNQQDETDVGKRVVAHVDVVRNQPDSVRLSNSPIVSNASLSVKSKRKAMDDMDKDINDTVHKKHRSGTPSYSTNSFANDILYARELFSGS</sequence>
<feature type="compositionally biased region" description="Polar residues" evidence="1">
    <location>
        <begin position="184"/>
        <end position="201"/>
    </location>
</feature>
<protein>
    <submittedName>
        <fullName evidence="2">Uncharacterized protein</fullName>
    </submittedName>
</protein>
<feature type="region of interest" description="Disordered" evidence="1">
    <location>
        <begin position="28"/>
        <end position="62"/>
    </location>
</feature>
<proteinExistence type="predicted"/>
<dbReference type="EMBL" id="JAKEKT020000044">
    <property type="protein sequence ID" value="KAL1640989.1"/>
    <property type="molecule type" value="Genomic_DNA"/>
</dbReference>